<evidence type="ECO:0000259" key="2">
    <source>
        <dbReference type="Pfam" id="PF07859"/>
    </source>
</evidence>
<feature type="domain" description="Alpha/beta hydrolase fold-3" evidence="2">
    <location>
        <begin position="89"/>
        <end position="295"/>
    </location>
</feature>
<organism evidence="3 4">
    <name type="scientific">Pseudonocardia alaniniphila</name>
    <dbReference type="NCBI Taxonomy" id="75291"/>
    <lineage>
        <taxon>Bacteria</taxon>
        <taxon>Bacillati</taxon>
        <taxon>Actinomycetota</taxon>
        <taxon>Actinomycetes</taxon>
        <taxon>Pseudonocardiales</taxon>
        <taxon>Pseudonocardiaceae</taxon>
        <taxon>Pseudonocardia</taxon>
    </lineage>
</organism>
<dbReference type="InterPro" id="IPR013094">
    <property type="entry name" value="AB_hydrolase_3"/>
</dbReference>
<accession>A0ABS9TW27</accession>
<proteinExistence type="predicted"/>
<evidence type="ECO:0000313" key="4">
    <source>
        <dbReference type="Proteomes" id="UP001299970"/>
    </source>
</evidence>
<dbReference type="SUPFAM" id="SSF53474">
    <property type="entry name" value="alpha/beta-Hydrolases"/>
    <property type="match status" value="1"/>
</dbReference>
<evidence type="ECO:0000256" key="1">
    <source>
        <dbReference type="ARBA" id="ARBA00022801"/>
    </source>
</evidence>
<keyword evidence="1 3" id="KW-0378">Hydrolase</keyword>
<comment type="caution">
    <text evidence="3">The sequence shown here is derived from an EMBL/GenBank/DDBJ whole genome shotgun (WGS) entry which is preliminary data.</text>
</comment>
<gene>
    <name evidence="3" type="ORF">MMF94_42870</name>
</gene>
<sequence>MLLPRPPFDPELEMARTTLLADVPASLTPEMVPEGRIRTAKSAVPIEHLIHDRPIIVEHLQAPGLATEPAVTLSVLRRPDSAPNAPIVYFTHGGGYLFGDRFSQIDLVLDWIERLGVVVVTVEYRLAPENPHPAPIEDCYAGLLWISQNAHNIGGDKDSLLVAGVSAGGGLAAGLALLARDRGGPHLTGQLLMCPMLDDRNDSLSAQQFVGVGVWDAISNATGWEALLGAECGTDSVSPYAAPARATDLSGLPTAFIDCGSTETFRDEDVDYAARLWAAGVQAELHVWPGAFHGFDTFLPNSTLAVAARRAREHWLRRLITG</sequence>
<evidence type="ECO:0000313" key="3">
    <source>
        <dbReference type="EMBL" id="MCH6172446.1"/>
    </source>
</evidence>
<dbReference type="RefSeq" id="WP_241043249.1">
    <property type="nucleotide sequence ID" value="NZ_BAAAJF010000016.1"/>
</dbReference>
<dbReference type="PANTHER" id="PTHR48081">
    <property type="entry name" value="AB HYDROLASE SUPERFAMILY PROTEIN C4A8.06C"/>
    <property type="match status" value="1"/>
</dbReference>
<reference evidence="3 4" key="1">
    <citation type="submission" date="2022-03" db="EMBL/GenBank/DDBJ databases">
        <title>Pseudonocardia alaer sp. nov., a novel actinomycete isolated from reed forest soil.</title>
        <authorList>
            <person name="Wang L."/>
        </authorList>
    </citation>
    <scope>NUCLEOTIDE SEQUENCE [LARGE SCALE GENOMIC DNA]</scope>
    <source>
        <strain evidence="3 4">Y-16303</strain>
    </source>
</reference>
<dbReference type="EMBL" id="JAKXMK010000076">
    <property type="protein sequence ID" value="MCH6172446.1"/>
    <property type="molecule type" value="Genomic_DNA"/>
</dbReference>
<dbReference type="Gene3D" id="3.40.50.1820">
    <property type="entry name" value="alpha/beta hydrolase"/>
    <property type="match status" value="1"/>
</dbReference>
<protein>
    <submittedName>
        <fullName evidence="3">Alpha/beta hydrolase</fullName>
    </submittedName>
</protein>
<name>A0ABS9TW27_9PSEU</name>
<keyword evidence="4" id="KW-1185">Reference proteome</keyword>
<dbReference type="GO" id="GO:0016787">
    <property type="term" value="F:hydrolase activity"/>
    <property type="evidence" value="ECO:0007669"/>
    <property type="project" value="UniProtKB-KW"/>
</dbReference>
<dbReference type="PANTHER" id="PTHR48081:SF8">
    <property type="entry name" value="ALPHA_BETA HYDROLASE FOLD-3 DOMAIN-CONTAINING PROTEIN-RELATED"/>
    <property type="match status" value="1"/>
</dbReference>
<dbReference type="Proteomes" id="UP001299970">
    <property type="component" value="Unassembled WGS sequence"/>
</dbReference>
<dbReference type="Pfam" id="PF07859">
    <property type="entry name" value="Abhydrolase_3"/>
    <property type="match status" value="1"/>
</dbReference>
<dbReference type="InterPro" id="IPR050300">
    <property type="entry name" value="GDXG_lipolytic_enzyme"/>
</dbReference>
<dbReference type="InterPro" id="IPR029058">
    <property type="entry name" value="AB_hydrolase_fold"/>
</dbReference>